<evidence type="ECO:0000313" key="3">
    <source>
        <dbReference type="Proteomes" id="UP000250434"/>
    </source>
</evidence>
<keyword evidence="1" id="KW-0812">Transmembrane</keyword>
<feature type="transmembrane region" description="Helical" evidence="1">
    <location>
        <begin position="55"/>
        <end position="73"/>
    </location>
</feature>
<dbReference type="RefSeq" id="WP_113692425.1">
    <property type="nucleotide sequence ID" value="NZ_CP015163.1"/>
</dbReference>
<keyword evidence="1" id="KW-1133">Transmembrane helix</keyword>
<dbReference type="EMBL" id="CP015163">
    <property type="protein sequence ID" value="AXB43181.1"/>
    <property type="molecule type" value="Genomic_DNA"/>
</dbReference>
<keyword evidence="3" id="KW-1185">Reference proteome</keyword>
<dbReference type="Proteomes" id="UP000250434">
    <property type="component" value="Chromosome"/>
</dbReference>
<reference evidence="2 3" key="1">
    <citation type="submission" date="2016-04" db="EMBL/GenBank/DDBJ databases">
        <title>Complete genome sequence and analysis of deep-sea sediment isolate, Amycolatopsis sp. WP1.</title>
        <authorList>
            <person name="Wang H."/>
            <person name="Chen S."/>
            <person name="Wu Q."/>
        </authorList>
    </citation>
    <scope>NUCLEOTIDE SEQUENCE [LARGE SCALE GENOMIC DNA]</scope>
    <source>
        <strain evidence="2 3">WP1</strain>
    </source>
</reference>
<gene>
    <name evidence="2" type="ORF">A4R43_11970</name>
</gene>
<evidence type="ECO:0000256" key="1">
    <source>
        <dbReference type="SAM" id="Phobius"/>
    </source>
</evidence>
<dbReference type="OrthoDB" id="3385690at2"/>
<proteinExistence type="predicted"/>
<evidence type="ECO:0000313" key="2">
    <source>
        <dbReference type="EMBL" id="AXB43181.1"/>
    </source>
</evidence>
<sequence>MRAELGLALRVPRWAWRFYLRHLPLVAGLSLIPSLQRLLVVGGEMPGGLVVASEVLVGLVRLGLVAVVAWLAFRGQRPRMANASAFFRDHWRSLVLQGVLLSVAFAVFDVVAERVVGGLLPESARQGYLAWLLFLKNPTIIALTFIWWIGLARQVLCTEPERVPAS</sequence>
<feature type="transmembrane region" description="Helical" evidence="1">
    <location>
        <begin position="18"/>
        <end position="35"/>
    </location>
</feature>
<organism evidence="2 3">
    <name type="scientific">Amycolatopsis albispora</name>
    <dbReference type="NCBI Taxonomy" id="1804986"/>
    <lineage>
        <taxon>Bacteria</taxon>
        <taxon>Bacillati</taxon>
        <taxon>Actinomycetota</taxon>
        <taxon>Actinomycetes</taxon>
        <taxon>Pseudonocardiales</taxon>
        <taxon>Pseudonocardiaceae</taxon>
        <taxon>Amycolatopsis</taxon>
    </lineage>
</organism>
<dbReference type="KEGG" id="aab:A4R43_11970"/>
<dbReference type="AlphaFoldDB" id="A0A344L557"/>
<feature type="transmembrane region" description="Helical" evidence="1">
    <location>
        <begin position="128"/>
        <end position="149"/>
    </location>
</feature>
<keyword evidence="1" id="KW-0472">Membrane</keyword>
<accession>A0A344L557</accession>
<protein>
    <submittedName>
        <fullName evidence="2">Uncharacterized protein</fullName>
    </submittedName>
</protein>
<feature type="transmembrane region" description="Helical" evidence="1">
    <location>
        <begin position="94"/>
        <end position="116"/>
    </location>
</feature>
<name>A0A344L557_9PSEU</name>